<accession>A0A9P1NT38</accession>
<keyword evidence="2" id="KW-1185">Reference proteome</keyword>
<dbReference type="EMBL" id="HE577333">
    <property type="protein sequence ID" value="CCD03976.1"/>
    <property type="molecule type" value="Genomic_DNA"/>
</dbReference>
<gene>
    <name evidence="1" type="ORF">AZOBR_p60040</name>
</gene>
<sequence>MPAEFSAQRKTLRTSFNKFIYNLTEDLAFVSSRADGQTCPAQQA</sequence>
<protein>
    <submittedName>
        <fullName evidence="1">Uncharacterized protein</fullName>
    </submittedName>
</protein>
<evidence type="ECO:0000313" key="2">
    <source>
        <dbReference type="Proteomes" id="UP000007319"/>
    </source>
</evidence>
<reference evidence="1 2" key="1">
    <citation type="journal article" date="2011" name="PLoS Genet.">
        <title>Azospirillum genomes reveal transition of bacteria from aquatic to terrestrial environments.</title>
        <authorList>
            <person name="Wisniewski-Dye F."/>
            <person name="Borziak K."/>
            <person name="Khalsa-Moyers G."/>
            <person name="Alexandre G."/>
            <person name="Sukharnikov L.O."/>
            <person name="Wuichet K."/>
            <person name="Hurst G.B."/>
            <person name="McDonald W.H."/>
            <person name="Robertson J.S."/>
            <person name="Barbe V."/>
            <person name="Calteau A."/>
            <person name="Rouy Z."/>
            <person name="Mangenot S."/>
            <person name="Prigent-Combaret C."/>
            <person name="Normand P."/>
            <person name="Boyer M."/>
            <person name="Siguier P."/>
            <person name="Dessaux Y."/>
            <person name="Elmerich C."/>
            <person name="Condemine G."/>
            <person name="Krishnen G."/>
            <person name="Kennedy I."/>
            <person name="Paterson A.H."/>
            <person name="Gonzalez V."/>
            <person name="Mavingui P."/>
            <person name="Zhulin I.B."/>
        </authorList>
    </citation>
    <scope>NUCLEOTIDE SEQUENCE [LARGE SCALE GENOMIC DNA]</scope>
    <source>
        <strain evidence="1 2">Sp245</strain>
    </source>
</reference>
<name>A0A9P1NT38_9PROT</name>
<keyword evidence="1" id="KW-0614">Plasmid</keyword>
<geneLocation type="plasmid" evidence="1 2">
    <name>AZOBR_p6</name>
</geneLocation>
<organism evidence="1 2">
    <name type="scientific">Azospirillum baldaniorum</name>
    <dbReference type="NCBI Taxonomy" id="1064539"/>
    <lineage>
        <taxon>Bacteria</taxon>
        <taxon>Pseudomonadati</taxon>
        <taxon>Pseudomonadota</taxon>
        <taxon>Alphaproteobacteria</taxon>
        <taxon>Rhodospirillales</taxon>
        <taxon>Azospirillaceae</taxon>
        <taxon>Azospirillum</taxon>
    </lineage>
</organism>
<proteinExistence type="predicted"/>
<evidence type="ECO:0000313" key="1">
    <source>
        <dbReference type="EMBL" id="CCD03976.1"/>
    </source>
</evidence>
<dbReference type="KEGG" id="abs:AZOBR_p60040"/>
<dbReference type="AlphaFoldDB" id="A0A9P1NT38"/>
<dbReference type="Proteomes" id="UP000007319">
    <property type="component" value="Plasmid AZOBR_p6"/>
</dbReference>